<comment type="subcellular location">
    <subcellularLocation>
        <location evidence="1">Cell inner membrane</location>
        <topology evidence="1">Multi-pass membrane protein</topology>
    </subcellularLocation>
</comment>
<keyword evidence="2" id="KW-0813">Transport</keyword>
<dbReference type="GeneID" id="79841697"/>
<evidence type="ECO:0000256" key="6">
    <source>
        <dbReference type="ARBA" id="ARBA00022989"/>
    </source>
</evidence>
<gene>
    <name evidence="11" type="ORF">C7U56_06235</name>
</gene>
<protein>
    <submittedName>
        <fullName evidence="11">TRAP transporter small permease</fullName>
    </submittedName>
</protein>
<proteinExistence type="inferred from homology"/>
<keyword evidence="6 9" id="KW-1133">Transmembrane helix</keyword>
<dbReference type="InterPro" id="IPR007387">
    <property type="entry name" value="TRAP_DctQ"/>
</dbReference>
<evidence type="ECO:0000313" key="11">
    <source>
        <dbReference type="EMBL" id="PST37503.1"/>
    </source>
</evidence>
<dbReference type="Pfam" id="PF04290">
    <property type="entry name" value="DctQ"/>
    <property type="match status" value="1"/>
</dbReference>
<evidence type="ECO:0000256" key="4">
    <source>
        <dbReference type="ARBA" id="ARBA00022519"/>
    </source>
</evidence>
<reference evidence="11 12" key="1">
    <citation type="submission" date="2018-03" db="EMBL/GenBank/DDBJ databases">
        <title>Lachnoclostridium SNUG30386 gen.nov., sp.nov., isolated from human faeces.</title>
        <authorList>
            <person name="Seo B."/>
            <person name="Jeon K."/>
            <person name="Ko G."/>
        </authorList>
    </citation>
    <scope>NUCLEOTIDE SEQUENCE [LARGE SCALE GENOMIC DNA]</scope>
    <source>
        <strain evidence="11 12">SNUG30386</strain>
    </source>
</reference>
<name>A0A2T3FQH8_9CLOT</name>
<dbReference type="Proteomes" id="UP000241048">
    <property type="component" value="Unassembled WGS sequence"/>
</dbReference>
<dbReference type="EMBL" id="PYLO01000002">
    <property type="protein sequence ID" value="PST37503.1"/>
    <property type="molecule type" value="Genomic_DNA"/>
</dbReference>
<comment type="similarity">
    <text evidence="8">Belongs to the TRAP transporter small permease family.</text>
</comment>
<dbReference type="GO" id="GO:0005886">
    <property type="term" value="C:plasma membrane"/>
    <property type="evidence" value="ECO:0007669"/>
    <property type="project" value="UniProtKB-SubCell"/>
</dbReference>
<dbReference type="RefSeq" id="WP_107000625.1">
    <property type="nucleotide sequence ID" value="NZ_DBFBUD010000120.1"/>
</dbReference>
<feature type="domain" description="Tripartite ATP-independent periplasmic transporters DctQ component" evidence="10">
    <location>
        <begin position="29"/>
        <end position="158"/>
    </location>
</feature>
<keyword evidence="7 9" id="KW-0472">Membrane</keyword>
<evidence type="ECO:0000256" key="1">
    <source>
        <dbReference type="ARBA" id="ARBA00004429"/>
    </source>
</evidence>
<keyword evidence="4" id="KW-0997">Cell inner membrane</keyword>
<dbReference type="InterPro" id="IPR055348">
    <property type="entry name" value="DctQ"/>
</dbReference>
<feature type="transmembrane region" description="Helical" evidence="9">
    <location>
        <begin position="14"/>
        <end position="33"/>
    </location>
</feature>
<evidence type="ECO:0000256" key="2">
    <source>
        <dbReference type="ARBA" id="ARBA00022448"/>
    </source>
</evidence>
<feature type="transmembrane region" description="Helical" evidence="9">
    <location>
        <begin position="133"/>
        <end position="154"/>
    </location>
</feature>
<organism evidence="11 12">
    <name type="scientific">Clostridium fessum</name>
    <dbReference type="NCBI Taxonomy" id="2126740"/>
    <lineage>
        <taxon>Bacteria</taxon>
        <taxon>Bacillati</taxon>
        <taxon>Bacillota</taxon>
        <taxon>Clostridia</taxon>
        <taxon>Eubacteriales</taxon>
        <taxon>Clostridiaceae</taxon>
        <taxon>Clostridium</taxon>
    </lineage>
</organism>
<evidence type="ECO:0000256" key="9">
    <source>
        <dbReference type="SAM" id="Phobius"/>
    </source>
</evidence>
<dbReference type="PANTHER" id="PTHR35011">
    <property type="entry name" value="2,3-DIKETO-L-GULONATE TRAP TRANSPORTER SMALL PERMEASE PROTEIN YIAM"/>
    <property type="match status" value="1"/>
</dbReference>
<evidence type="ECO:0000256" key="5">
    <source>
        <dbReference type="ARBA" id="ARBA00022692"/>
    </source>
</evidence>
<evidence type="ECO:0000256" key="8">
    <source>
        <dbReference type="ARBA" id="ARBA00038436"/>
    </source>
</evidence>
<feature type="transmembrane region" description="Helical" evidence="9">
    <location>
        <begin position="92"/>
        <end position="113"/>
    </location>
</feature>
<keyword evidence="3" id="KW-1003">Cell membrane</keyword>
<evidence type="ECO:0000259" key="10">
    <source>
        <dbReference type="Pfam" id="PF04290"/>
    </source>
</evidence>
<feature type="transmembrane region" description="Helical" evidence="9">
    <location>
        <begin position="53"/>
        <end position="71"/>
    </location>
</feature>
<evidence type="ECO:0000256" key="7">
    <source>
        <dbReference type="ARBA" id="ARBA00023136"/>
    </source>
</evidence>
<accession>A0A2T3FQH8</accession>
<keyword evidence="12" id="KW-1185">Reference proteome</keyword>
<sequence length="177" mass="19273">MSVLRKLDRCLERFLSIMDGIAAISVFGIMILITADVLSRLILNKPFAGTAEIVSSIIIIVCFLEIPYVAVKGAHVRTTMLYDKVGVKGKHVIDIVAALIGVLVYAFIIRASWGNLLNAISIHEAEIAGSVRITTVPGRFSIIFGSALMILEFINQIIKYTYELVTGKSFAEGGKAE</sequence>
<evidence type="ECO:0000313" key="12">
    <source>
        <dbReference type="Proteomes" id="UP000241048"/>
    </source>
</evidence>
<keyword evidence="5 9" id="KW-0812">Transmembrane</keyword>
<comment type="caution">
    <text evidence="11">The sequence shown here is derived from an EMBL/GenBank/DDBJ whole genome shotgun (WGS) entry which is preliminary data.</text>
</comment>
<dbReference type="AlphaFoldDB" id="A0A2T3FQH8"/>
<evidence type="ECO:0000256" key="3">
    <source>
        <dbReference type="ARBA" id="ARBA00022475"/>
    </source>
</evidence>